<dbReference type="PANTHER" id="PTHR30193:SF41">
    <property type="entry name" value="DIACETYLCHITOBIOSE UPTAKE SYSTEM PERMEASE PROTEIN NGCF"/>
    <property type="match status" value="1"/>
</dbReference>
<dbReference type="PROSITE" id="PS50928">
    <property type="entry name" value="ABC_TM1"/>
    <property type="match status" value="1"/>
</dbReference>
<dbReference type="InterPro" id="IPR035906">
    <property type="entry name" value="MetI-like_sf"/>
</dbReference>
<evidence type="ECO:0000256" key="2">
    <source>
        <dbReference type="ARBA" id="ARBA00022448"/>
    </source>
</evidence>
<feature type="transmembrane region" description="Helical" evidence="7">
    <location>
        <begin position="84"/>
        <end position="104"/>
    </location>
</feature>
<evidence type="ECO:0000313" key="9">
    <source>
        <dbReference type="EMBL" id="XBH20958.1"/>
    </source>
</evidence>
<dbReference type="EMBL" id="CP146203">
    <property type="protein sequence ID" value="XBH20958.1"/>
    <property type="molecule type" value="Genomic_DNA"/>
</dbReference>
<evidence type="ECO:0000256" key="1">
    <source>
        <dbReference type="ARBA" id="ARBA00004651"/>
    </source>
</evidence>
<feature type="transmembrane region" description="Helical" evidence="7">
    <location>
        <begin position="276"/>
        <end position="295"/>
    </location>
</feature>
<protein>
    <submittedName>
        <fullName evidence="9">Sugar ABC transporter permease</fullName>
    </submittedName>
</protein>
<reference evidence="9" key="1">
    <citation type="submission" date="2024-02" db="EMBL/GenBank/DDBJ databases">
        <title>Tomenella chthoni gen. nov. sp. nov., a member of the family Jonesiaceae isolated from bat guano.</title>
        <authorList>
            <person name="Miller S.L."/>
            <person name="King J."/>
            <person name="Sankaranarayanan K."/>
            <person name="Lawson P.A."/>
        </authorList>
    </citation>
    <scope>NUCLEOTIDE SEQUENCE</scope>
    <source>
        <strain evidence="9">BS-20</strain>
    </source>
</reference>
<organism evidence="9">
    <name type="scientific">Jonesiaceae bacterium BS-20</name>
    <dbReference type="NCBI Taxonomy" id="3120821"/>
    <lineage>
        <taxon>Bacteria</taxon>
        <taxon>Bacillati</taxon>
        <taxon>Actinomycetota</taxon>
        <taxon>Actinomycetes</taxon>
        <taxon>Micrococcales</taxon>
        <taxon>Jonesiaceae</taxon>
    </lineage>
</organism>
<dbReference type="CDD" id="cd06261">
    <property type="entry name" value="TM_PBP2"/>
    <property type="match status" value="1"/>
</dbReference>
<evidence type="ECO:0000256" key="3">
    <source>
        <dbReference type="ARBA" id="ARBA00022475"/>
    </source>
</evidence>
<sequence>MSLTKDTETVVGAGFRKSKKSWSGWMFMAPFIVVFALVLLAPILYAVYLSLFETRMIGGSQFVGFDNFLRAFKDAQFWDGVLRILKFFAMQVPIMLGLALAAALAIDSSRLKGKNFFRIGIFVPYAVPAVVATLMWGFMFGDRFGLIGNLNEFFNINIPSLLSANLILLAIANIQIWTFTGYNMLIFYSSLRTIPEELYEAAELDGANQWWIIRSIKLPALRGAMVITTVFSIIGSFQLFNEPNVLKGIVPNSITSYFTPNMYAYNLAFSGQQHNYSATIALIMGVLTMVIAYSVQHFGTRKDER</sequence>
<evidence type="ECO:0000256" key="5">
    <source>
        <dbReference type="ARBA" id="ARBA00022989"/>
    </source>
</evidence>
<keyword evidence="6 7" id="KW-0472">Membrane</keyword>
<dbReference type="InterPro" id="IPR051393">
    <property type="entry name" value="ABC_transporter_permease"/>
</dbReference>
<evidence type="ECO:0000256" key="6">
    <source>
        <dbReference type="ARBA" id="ARBA00023136"/>
    </source>
</evidence>
<evidence type="ECO:0000259" key="8">
    <source>
        <dbReference type="PROSITE" id="PS50928"/>
    </source>
</evidence>
<name>A0AAU7DUQ5_9MICO</name>
<feature type="transmembrane region" description="Helical" evidence="7">
    <location>
        <begin position="158"/>
        <end position="182"/>
    </location>
</feature>
<feature type="transmembrane region" description="Helical" evidence="7">
    <location>
        <begin position="220"/>
        <end position="240"/>
    </location>
</feature>
<dbReference type="Gene3D" id="1.10.3720.10">
    <property type="entry name" value="MetI-like"/>
    <property type="match status" value="1"/>
</dbReference>
<evidence type="ECO:0000256" key="4">
    <source>
        <dbReference type="ARBA" id="ARBA00022692"/>
    </source>
</evidence>
<keyword evidence="5 7" id="KW-1133">Transmembrane helix</keyword>
<keyword evidence="2 7" id="KW-0813">Transport</keyword>
<dbReference type="SUPFAM" id="SSF161098">
    <property type="entry name" value="MetI-like"/>
    <property type="match status" value="1"/>
</dbReference>
<keyword evidence="4 7" id="KW-0812">Transmembrane</keyword>
<dbReference type="PANTHER" id="PTHR30193">
    <property type="entry name" value="ABC TRANSPORTER PERMEASE PROTEIN"/>
    <property type="match status" value="1"/>
</dbReference>
<feature type="transmembrane region" description="Helical" evidence="7">
    <location>
        <begin position="116"/>
        <end position="138"/>
    </location>
</feature>
<feature type="transmembrane region" description="Helical" evidence="7">
    <location>
        <begin position="25"/>
        <end position="48"/>
    </location>
</feature>
<dbReference type="Pfam" id="PF00528">
    <property type="entry name" value="BPD_transp_1"/>
    <property type="match status" value="1"/>
</dbReference>
<accession>A0AAU7DUQ5</accession>
<comment type="subcellular location">
    <subcellularLocation>
        <location evidence="1 7">Cell membrane</location>
        <topology evidence="1 7">Multi-pass membrane protein</topology>
    </subcellularLocation>
</comment>
<gene>
    <name evidence="9" type="ORF">V5R04_12130</name>
</gene>
<comment type="similarity">
    <text evidence="7">Belongs to the binding-protein-dependent transport system permease family.</text>
</comment>
<keyword evidence="3" id="KW-1003">Cell membrane</keyword>
<dbReference type="InterPro" id="IPR000515">
    <property type="entry name" value="MetI-like"/>
</dbReference>
<evidence type="ECO:0000256" key="7">
    <source>
        <dbReference type="RuleBase" id="RU363032"/>
    </source>
</evidence>
<proteinExistence type="inferred from homology"/>
<dbReference type="GO" id="GO:0005886">
    <property type="term" value="C:plasma membrane"/>
    <property type="evidence" value="ECO:0007669"/>
    <property type="project" value="UniProtKB-SubCell"/>
</dbReference>
<dbReference type="AlphaFoldDB" id="A0AAU7DUQ5"/>
<feature type="domain" description="ABC transmembrane type-1" evidence="8">
    <location>
        <begin position="81"/>
        <end position="295"/>
    </location>
</feature>
<dbReference type="GO" id="GO:0055085">
    <property type="term" value="P:transmembrane transport"/>
    <property type="evidence" value="ECO:0007669"/>
    <property type="project" value="InterPro"/>
</dbReference>